<keyword evidence="4 6" id="KW-1133">Transmembrane helix</keyword>
<keyword evidence="8" id="KW-1185">Reference proteome</keyword>
<comment type="subcellular location">
    <subcellularLocation>
        <location evidence="1">Cell membrane</location>
        <topology evidence="1">Multi-pass membrane protein</topology>
    </subcellularLocation>
</comment>
<feature type="transmembrane region" description="Helical" evidence="6">
    <location>
        <begin position="137"/>
        <end position="158"/>
    </location>
</feature>
<proteinExistence type="predicted"/>
<comment type="caution">
    <text evidence="7">The sequence shown here is derived from an EMBL/GenBank/DDBJ whole genome shotgun (WGS) entry which is preliminary data.</text>
</comment>
<sequence>MMRFLRPVLGLLAVGFLARRIYLDRADLATALSTLSPAAFGTALALVIAGLVAMMLAWRTVLADLGSPLPVPAAARIMFAGQLGKYVPGSVWAMVGMADLARDRGVPPGRTVGSATISLALTLGCALALAAARLPGAFWPVLVLVVCGLHPKVLAWALSVPFRVLRRPVPEHRVSGAGLIEAAGWTAVGWLLWGGAVWVLADAVAPAGTGWSLYPVAVCAYALAWAGGILVVLAPAGLGVLDGALVLGLTPALGGSAALAVAVAVRAALILADVLVAAAGLLVPAQARERKSTELM</sequence>
<evidence type="ECO:0000256" key="6">
    <source>
        <dbReference type="SAM" id="Phobius"/>
    </source>
</evidence>
<evidence type="ECO:0000256" key="2">
    <source>
        <dbReference type="ARBA" id="ARBA00022475"/>
    </source>
</evidence>
<evidence type="ECO:0000313" key="8">
    <source>
        <dbReference type="Proteomes" id="UP000272400"/>
    </source>
</evidence>
<dbReference type="Pfam" id="PF03706">
    <property type="entry name" value="LPG_synthase_TM"/>
    <property type="match status" value="1"/>
</dbReference>
<feature type="transmembrane region" description="Helical" evidence="6">
    <location>
        <begin position="112"/>
        <end position="131"/>
    </location>
</feature>
<dbReference type="RefSeq" id="WP_123668574.1">
    <property type="nucleotide sequence ID" value="NZ_RJKE01000001.1"/>
</dbReference>
<gene>
    <name evidence="7" type="ORF">EDD29_7180</name>
</gene>
<reference evidence="7 8" key="1">
    <citation type="submission" date="2018-11" db="EMBL/GenBank/DDBJ databases">
        <title>Sequencing the genomes of 1000 actinobacteria strains.</title>
        <authorList>
            <person name="Klenk H.-P."/>
        </authorList>
    </citation>
    <scope>NUCLEOTIDE SEQUENCE [LARGE SCALE GENOMIC DNA]</scope>
    <source>
        <strain evidence="7 8">DSM 44254</strain>
    </source>
</reference>
<protein>
    <recommendedName>
        <fullName evidence="9">Lysylphosphatidylglycerol synthase-like protein</fullName>
    </recommendedName>
</protein>
<dbReference type="EMBL" id="RJKE01000001">
    <property type="protein sequence ID" value="ROO89483.1"/>
    <property type="molecule type" value="Genomic_DNA"/>
</dbReference>
<name>A0A3N1D7G9_9ACTN</name>
<feature type="transmembrane region" description="Helical" evidence="6">
    <location>
        <begin position="39"/>
        <end position="58"/>
    </location>
</feature>
<evidence type="ECO:0000313" key="7">
    <source>
        <dbReference type="EMBL" id="ROO89483.1"/>
    </source>
</evidence>
<dbReference type="Proteomes" id="UP000272400">
    <property type="component" value="Unassembled WGS sequence"/>
</dbReference>
<accession>A0A3N1D7G9</accession>
<dbReference type="GO" id="GO:0005886">
    <property type="term" value="C:plasma membrane"/>
    <property type="evidence" value="ECO:0007669"/>
    <property type="project" value="UniProtKB-SubCell"/>
</dbReference>
<evidence type="ECO:0000256" key="1">
    <source>
        <dbReference type="ARBA" id="ARBA00004651"/>
    </source>
</evidence>
<keyword evidence="5 6" id="KW-0472">Membrane</keyword>
<evidence type="ECO:0000256" key="4">
    <source>
        <dbReference type="ARBA" id="ARBA00022989"/>
    </source>
</evidence>
<dbReference type="InterPro" id="IPR022791">
    <property type="entry name" value="L-PG_synthase/AglD"/>
</dbReference>
<dbReference type="AlphaFoldDB" id="A0A3N1D7G9"/>
<keyword evidence="2" id="KW-1003">Cell membrane</keyword>
<keyword evidence="3 6" id="KW-0812">Transmembrane</keyword>
<feature type="transmembrane region" description="Helical" evidence="6">
    <location>
        <begin position="267"/>
        <end position="287"/>
    </location>
</feature>
<evidence type="ECO:0000256" key="5">
    <source>
        <dbReference type="ARBA" id="ARBA00023136"/>
    </source>
</evidence>
<dbReference type="OrthoDB" id="6057470at2"/>
<feature type="transmembrane region" description="Helical" evidence="6">
    <location>
        <begin position="179"/>
        <end position="201"/>
    </location>
</feature>
<feature type="transmembrane region" description="Helical" evidence="6">
    <location>
        <begin position="213"/>
        <end position="233"/>
    </location>
</feature>
<evidence type="ECO:0000256" key="3">
    <source>
        <dbReference type="ARBA" id="ARBA00022692"/>
    </source>
</evidence>
<organism evidence="7 8">
    <name type="scientific">Actinocorallia herbida</name>
    <dbReference type="NCBI Taxonomy" id="58109"/>
    <lineage>
        <taxon>Bacteria</taxon>
        <taxon>Bacillati</taxon>
        <taxon>Actinomycetota</taxon>
        <taxon>Actinomycetes</taxon>
        <taxon>Streptosporangiales</taxon>
        <taxon>Thermomonosporaceae</taxon>
        <taxon>Actinocorallia</taxon>
    </lineage>
</organism>
<feature type="transmembrane region" description="Helical" evidence="6">
    <location>
        <begin position="240"/>
        <end position="261"/>
    </location>
</feature>
<evidence type="ECO:0008006" key="9">
    <source>
        <dbReference type="Google" id="ProtNLM"/>
    </source>
</evidence>